<organism evidence="2 3">
    <name type="scientific">Perkinsus chesapeaki</name>
    <name type="common">Clam parasite</name>
    <name type="synonym">Perkinsus andrewsi</name>
    <dbReference type="NCBI Taxonomy" id="330153"/>
    <lineage>
        <taxon>Eukaryota</taxon>
        <taxon>Sar</taxon>
        <taxon>Alveolata</taxon>
        <taxon>Perkinsozoa</taxon>
        <taxon>Perkinsea</taxon>
        <taxon>Perkinsida</taxon>
        <taxon>Perkinsidae</taxon>
        <taxon>Perkinsus</taxon>
    </lineage>
</organism>
<evidence type="ECO:0000313" key="3">
    <source>
        <dbReference type="Proteomes" id="UP000591131"/>
    </source>
</evidence>
<evidence type="ECO:0000313" key="2">
    <source>
        <dbReference type="EMBL" id="KAF4654087.1"/>
    </source>
</evidence>
<dbReference type="OrthoDB" id="10625554at2759"/>
<dbReference type="EMBL" id="JAAPAO010000762">
    <property type="protein sequence ID" value="KAF4654087.1"/>
    <property type="molecule type" value="Genomic_DNA"/>
</dbReference>
<feature type="region of interest" description="Disordered" evidence="1">
    <location>
        <begin position="151"/>
        <end position="197"/>
    </location>
</feature>
<dbReference type="Proteomes" id="UP000591131">
    <property type="component" value="Unassembled WGS sequence"/>
</dbReference>
<keyword evidence="3" id="KW-1185">Reference proteome</keyword>
<gene>
    <name evidence="2" type="ORF">FOL47_010154</name>
</gene>
<evidence type="ECO:0000256" key="1">
    <source>
        <dbReference type="SAM" id="MobiDB-lite"/>
    </source>
</evidence>
<feature type="compositionally biased region" description="Low complexity" evidence="1">
    <location>
        <begin position="87"/>
        <end position="121"/>
    </location>
</feature>
<comment type="caution">
    <text evidence="2">The sequence shown here is derived from an EMBL/GenBank/DDBJ whole genome shotgun (WGS) entry which is preliminary data.</text>
</comment>
<proteinExistence type="predicted"/>
<accession>A0A7J6L483</accession>
<name>A0A7J6L483_PERCH</name>
<dbReference type="AlphaFoldDB" id="A0A7J6L483"/>
<reference evidence="2 3" key="1">
    <citation type="submission" date="2020-04" db="EMBL/GenBank/DDBJ databases">
        <title>Perkinsus chesapeaki whole genome sequence.</title>
        <authorList>
            <person name="Bogema D.R."/>
        </authorList>
    </citation>
    <scope>NUCLEOTIDE SEQUENCE [LARGE SCALE GENOMIC DNA]</scope>
    <source>
        <strain evidence="2">ATCC PRA-425</strain>
    </source>
</reference>
<protein>
    <submittedName>
        <fullName evidence="2">Uncharacterized protein</fullName>
    </submittedName>
</protein>
<feature type="compositionally biased region" description="Low complexity" evidence="1">
    <location>
        <begin position="151"/>
        <end position="171"/>
    </location>
</feature>
<sequence>MFATNNIRKLSVESEKVEPLSVSNVVDTIIEYVNDRGAWTAVIWSKASRGEGEANAVVKPAKYHLVQLYPTNLSAAEWEAIEGMKYNGEPNNEQQPANNAGNPPVNNAAQQPANNAAMGGNNGAAGNAVQGANNAGLAGVGNAAAAPNLGQLPNNGAGHGANQLAGNGNNAQPPHGANLNNGGNDNNGGGDNVKDEH</sequence>
<feature type="region of interest" description="Disordered" evidence="1">
    <location>
        <begin position="86"/>
        <end position="121"/>
    </location>
</feature>